<dbReference type="InterPro" id="IPR001379">
    <property type="entry name" value="Egg_lysin"/>
</dbReference>
<dbReference type="PRINTS" id="PR01882">
    <property type="entry name" value="LYSIN"/>
</dbReference>
<feature type="chain" id="PRO_5004203264" description="Egg-lysin" evidence="5">
    <location>
        <begin position="19"/>
        <end position="154"/>
    </location>
</feature>
<evidence type="ECO:0000256" key="2">
    <source>
        <dbReference type="ARBA" id="ARBA00022729"/>
    </source>
</evidence>
<organism evidence="6">
    <name type="scientific">Haliotis gigantea</name>
    <dbReference type="NCBI Taxonomy" id="37743"/>
    <lineage>
        <taxon>Eukaryota</taxon>
        <taxon>Metazoa</taxon>
        <taxon>Spiralia</taxon>
        <taxon>Lophotrochozoa</taxon>
        <taxon>Mollusca</taxon>
        <taxon>Gastropoda</taxon>
        <taxon>Vetigastropoda</taxon>
        <taxon>Lepetellida</taxon>
        <taxon>Haliotoidea</taxon>
        <taxon>Haliotidae</taxon>
        <taxon>Haliotis</taxon>
    </lineage>
</organism>
<dbReference type="AlphaFoldDB" id="Q25156"/>
<keyword evidence="3" id="KW-0278">Fertilization</keyword>
<dbReference type="FunFam" id="1.20.150.10:FF:000001">
    <property type="entry name" value="Egg-lysin"/>
    <property type="match status" value="1"/>
</dbReference>
<reference evidence="6" key="1">
    <citation type="submission" date="1994-11" db="EMBL/GenBank/DDBJ databases">
        <title>A high frequency of amino acid altering nucleotide substitution in a gamete recognition protein is linked to speciation.</title>
        <authorList>
            <person name="Lee Y.-H."/>
            <person name="Vacquier V.D."/>
        </authorList>
    </citation>
    <scope>NUCLEOTIDE SEQUENCE</scope>
    <source>
        <tissue evidence="6">Testis</tissue>
    </source>
</reference>
<evidence type="ECO:0000256" key="1">
    <source>
        <dbReference type="ARBA" id="ARBA00020186"/>
    </source>
</evidence>
<sequence length="154" mass="18435">MKLLVLCVFAMMATVAMSRRWHFVQHQYVDKAFEIALKEEIVAGFDRTLVKWLRVHGRGLTPVQKKALYFVNRRYMQTHWQNYMLWIVKKIDALGRTPVVGDYRRLGAEIGRRIDMDYFYNFLKNRNMIPKYMPYMEELNRMPARDIPVKNAGK</sequence>
<proteinExistence type="evidence at transcript level"/>
<dbReference type="GO" id="GO:0007338">
    <property type="term" value="P:single fertilization"/>
    <property type="evidence" value="ECO:0007669"/>
    <property type="project" value="UniProtKB-KW"/>
</dbReference>
<accession>Q25156</accession>
<dbReference type="CDD" id="cd00243">
    <property type="entry name" value="Lysin-Sp18"/>
    <property type="match status" value="1"/>
</dbReference>
<evidence type="ECO:0000256" key="3">
    <source>
        <dbReference type="ARBA" id="ARBA00023279"/>
    </source>
</evidence>
<evidence type="ECO:0000256" key="5">
    <source>
        <dbReference type="SAM" id="SignalP"/>
    </source>
</evidence>
<feature type="signal peptide" evidence="5">
    <location>
        <begin position="1"/>
        <end position="18"/>
    </location>
</feature>
<name>Q25156_9VEST</name>
<dbReference type="SMR" id="Q25156"/>
<keyword evidence="2 5" id="KW-0732">Signal</keyword>
<dbReference type="Gene3D" id="1.20.150.10">
    <property type="entry name" value="Fertilization protein"/>
    <property type="match status" value="1"/>
</dbReference>
<protein>
    <recommendedName>
        <fullName evidence="1">Egg-lysin</fullName>
    </recommendedName>
    <alternativeName>
        <fullName evidence="4">Sperm-lysin</fullName>
    </alternativeName>
</protein>
<evidence type="ECO:0000256" key="4">
    <source>
        <dbReference type="ARBA" id="ARBA00029785"/>
    </source>
</evidence>
<dbReference type="SUPFAM" id="SSF47082">
    <property type="entry name" value="Fertilization protein"/>
    <property type="match status" value="1"/>
</dbReference>
<dbReference type="InterPro" id="IPR035916">
    <property type="entry name" value="Egg_lysin_sf"/>
</dbReference>
<evidence type="ECO:0000313" key="6">
    <source>
        <dbReference type="EMBL" id="AAA21524.1"/>
    </source>
</evidence>
<dbReference type="EMBL" id="L26279">
    <property type="protein sequence ID" value="AAA21524.1"/>
    <property type="molecule type" value="mRNA"/>
</dbReference>
<dbReference type="Pfam" id="PF01303">
    <property type="entry name" value="Egg_lysin"/>
    <property type="match status" value="1"/>
</dbReference>